<accession>A0A0R3K528</accession>
<dbReference type="PANTHER" id="PTHR32248:SF4">
    <property type="entry name" value="RNA POLYMERASE SIGMA-54 FACTOR"/>
    <property type="match status" value="1"/>
</dbReference>
<gene>
    <name evidence="11" type="primary">rpoN</name>
    <name evidence="11" type="ORF">ABG79_00200</name>
</gene>
<dbReference type="Gene3D" id="1.10.10.60">
    <property type="entry name" value="Homeodomain-like"/>
    <property type="match status" value="1"/>
</dbReference>
<dbReference type="PRINTS" id="PR00045">
    <property type="entry name" value="SIGMA54FCT"/>
</dbReference>
<keyword evidence="3" id="KW-0808">Transferase</keyword>
<dbReference type="Pfam" id="PF04552">
    <property type="entry name" value="Sigma54_DBD"/>
    <property type="match status" value="1"/>
</dbReference>
<dbReference type="Pfam" id="PF00309">
    <property type="entry name" value="Sigma54_AID"/>
    <property type="match status" value="1"/>
</dbReference>
<dbReference type="RefSeq" id="WP_057976178.1">
    <property type="nucleotide sequence ID" value="NZ_LKHP01000001.1"/>
</dbReference>
<dbReference type="PROSITE" id="PS00718">
    <property type="entry name" value="SIGMA54_2"/>
    <property type="match status" value="1"/>
</dbReference>
<dbReference type="STRING" id="908809.ABG79_00200"/>
<dbReference type="GO" id="GO:0001216">
    <property type="term" value="F:DNA-binding transcription activator activity"/>
    <property type="evidence" value="ECO:0007669"/>
    <property type="project" value="InterPro"/>
</dbReference>
<comment type="caution">
    <text evidence="11">The sequence shown here is derived from an EMBL/GenBank/DDBJ whole genome shotgun (WGS) entry which is preliminary data.</text>
</comment>
<protein>
    <submittedName>
        <fullName evidence="11">RNA polymerase sigma-54 factor</fullName>
    </submittedName>
</protein>
<keyword evidence="7" id="KW-0238">DNA-binding</keyword>
<dbReference type="PATRIC" id="fig|908809.3.peg.201"/>
<organism evidence="11 12">
    <name type="scientific">Caloramator mitchellensis</name>
    <dbReference type="NCBI Taxonomy" id="908809"/>
    <lineage>
        <taxon>Bacteria</taxon>
        <taxon>Bacillati</taxon>
        <taxon>Bacillota</taxon>
        <taxon>Clostridia</taxon>
        <taxon>Eubacteriales</taxon>
        <taxon>Clostridiaceae</taxon>
        <taxon>Caloramator</taxon>
    </lineage>
</organism>
<dbReference type="AlphaFoldDB" id="A0A0R3K528"/>
<evidence type="ECO:0000259" key="9">
    <source>
        <dbReference type="Pfam" id="PF04552"/>
    </source>
</evidence>
<comment type="similarity">
    <text evidence="1">Belongs to the sigma-54 factor family.</text>
</comment>
<dbReference type="GO" id="GO:0016779">
    <property type="term" value="F:nucleotidyltransferase activity"/>
    <property type="evidence" value="ECO:0007669"/>
    <property type="project" value="UniProtKB-KW"/>
</dbReference>
<proteinExistence type="inferred from homology"/>
<dbReference type="InterPro" id="IPR038709">
    <property type="entry name" value="RpoN_core-bd_sf"/>
</dbReference>
<evidence type="ECO:0000256" key="6">
    <source>
        <dbReference type="ARBA" id="ARBA00023082"/>
    </source>
</evidence>
<dbReference type="Proteomes" id="UP000052015">
    <property type="component" value="Unassembled WGS sequence"/>
</dbReference>
<dbReference type="InterPro" id="IPR007046">
    <property type="entry name" value="RNA_pol_sigma_54_core-bd"/>
</dbReference>
<evidence type="ECO:0000256" key="3">
    <source>
        <dbReference type="ARBA" id="ARBA00022679"/>
    </source>
</evidence>
<dbReference type="GO" id="GO:0003677">
    <property type="term" value="F:DNA binding"/>
    <property type="evidence" value="ECO:0007669"/>
    <property type="project" value="UniProtKB-KW"/>
</dbReference>
<dbReference type="GO" id="GO:0016987">
    <property type="term" value="F:sigma factor activity"/>
    <property type="evidence" value="ECO:0007669"/>
    <property type="project" value="UniProtKB-KW"/>
</dbReference>
<keyword evidence="8" id="KW-0804">Transcription</keyword>
<evidence type="ECO:0000313" key="12">
    <source>
        <dbReference type="Proteomes" id="UP000052015"/>
    </source>
</evidence>
<sequence length="436" mass="50731">MNSSFELNLNQRQSLSMSQDMQLSLSILQMNIMELEQFINEEVCNNPVIDFDDSIEHYIDYRKKGSDYNGQLETIEENNFELNLIIEENLHDLLKKQLRLSGLDNKSLKIGYYIIDNINEQGYLESDEMEIASHFRCSIEEVLKVLYIIQGFEPNGIGGKNIEECLIIQLRNLKKLNNDLEAIIKNHLKDIAKGNFNKIISNLKIEKDVLNHYVKLIKSLNPKPGLSFCIKNTEYVYPDLIVKNENGELQIDLLKDILPVLKINKEYLNLINDRSSKEFKFIKEKIKRAFLVMNSIEKRKKTLLKISRVILEQQINFLEGSHLNPISLKQIAEKTNLHVSTISRAVSGKFVLTDRGLFELKHFIQRETKKDEISYSVDFIKNKIKNMIEEEDKQKPLSDEKISSLLKTYGLDIARRTIAKYREELGIPSSNLRKFI</sequence>
<dbReference type="OrthoDB" id="9814402at2"/>
<evidence type="ECO:0000259" key="10">
    <source>
        <dbReference type="Pfam" id="PF04963"/>
    </source>
</evidence>
<evidence type="ECO:0000256" key="7">
    <source>
        <dbReference type="ARBA" id="ARBA00023125"/>
    </source>
</evidence>
<evidence type="ECO:0000256" key="8">
    <source>
        <dbReference type="ARBA" id="ARBA00023163"/>
    </source>
</evidence>
<dbReference type="PROSITE" id="PS00717">
    <property type="entry name" value="SIGMA54_1"/>
    <property type="match status" value="1"/>
</dbReference>
<feature type="domain" description="RNA polymerase sigma factor 54 DNA-binding" evidence="9">
    <location>
        <begin position="280"/>
        <end position="434"/>
    </location>
</feature>
<evidence type="ECO:0000313" key="11">
    <source>
        <dbReference type="EMBL" id="KRQ88034.1"/>
    </source>
</evidence>
<feature type="domain" description="RNA polymerase sigma factor 54 core-binding" evidence="10">
    <location>
        <begin position="87"/>
        <end position="267"/>
    </location>
</feature>
<keyword evidence="6" id="KW-0731">Sigma factor</keyword>
<name>A0A0R3K528_CALMK</name>
<keyword evidence="5" id="KW-0805">Transcription regulation</keyword>
<reference evidence="11 12" key="1">
    <citation type="submission" date="2015-09" db="EMBL/GenBank/DDBJ databases">
        <title>Draft genome sequence of a Caloramator mitchellensis, a moderate thermophile from the Great Artesian Basin of Australia.</title>
        <authorList>
            <person name="Patel B.K."/>
        </authorList>
    </citation>
    <scope>NUCLEOTIDE SEQUENCE [LARGE SCALE GENOMIC DNA]</scope>
    <source>
        <strain evidence="11 12">VF08</strain>
    </source>
</reference>
<evidence type="ECO:0000256" key="2">
    <source>
        <dbReference type="ARBA" id="ARBA00022478"/>
    </source>
</evidence>
<dbReference type="Gene3D" id="1.10.10.1330">
    <property type="entry name" value="RNA polymerase sigma-54 factor, core-binding domain"/>
    <property type="match status" value="1"/>
</dbReference>
<keyword evidence="4" id="KW-0548">Nucleotidyltransferase</keyword>
<dbReference type="InterPro" id="IPR007634">
    <property type="entry name" value="RNA_pol_sigma_54_DNA-bd"/>
</dbReference>
<dbReference type="Pfam" id="PF04963">
    <property type="entry name" value="Sigma54_CBD"/>
    <property type="match status" value="1"/>
</dbReference>
<keyword evidence="2" id="KW-0240">DNA-directed RNA polymerase</keyword>
<dbReference type="GO" id="GO:0000428">
    <property type="term" value="C:DNA-directed RNA polymerase complex"/>
    <property type="evidence" value="ECO:0007669"/>
    <property type="project" value="UniProtKB-KW"/>
</dbReference>
<dbReference type="PANTHER" id="PTHR32248">
    <property type="entry name" value="RNA POLYMERASE SIGMA-54 FACTOR"/>
    <property type="match status" value="1"/>
</dbReference>
<evidence type="ECO:0000256" key="1">
    <source>
        <dbReference type="ARBA" id="ARBA00008798"/>
    </source>
</evidence>
<dbReference type="GO" id="GO:0006352">
    <property type="term" value="P:DNA-templated transcription initiation"/>
    <property type="evidence" value="ECO:0007669"/>
    <property type="project" value="InterPro"/>
</dbReference>
<dbReference type="InterPro" id="IPR000394">
    <property type="entry name" value="RNA_pol_sigma_54"/>
</dbReference>
<dbReference type="PROSITE" id="PS50044">
    <property type="entry name" value="SIGMA54_3"/>
    <property type="match status" value="1"/>
</dbReference>
<dbReference type="EMBL" id="LKHP01000001">
    <property type="protein sequence ID" value="KRQ88034.1"/>
    <property type="molecule type" value="Genomic_DNA"/>
</dbReference>
<evidence type="ECO:0000256" key="5">
    <source>
        <dbReference type="ARBA" id="ARBA00023015"/>
    </source>
</evidence>
<dbReference type="NCBIfam" id="TIGR02395">
    <property type="entry name" value="rpoN_sigma"/>
    <property type="match status" value="1"/>
</dbReference>
<keyword evidence="12" id="KW-1185">Reference proteome</keyword>
<evidence type="ECO:0000256" key="4">
    <source>
        <dbReference type="ARBA" id="ARBA00022695"/>
    </source>
</evidence>
<dbReference type="PIRSF" id="PIRSF000774">
    <property type="entry name" value="RpoN"/>
    <property type="match status" value="1"/>
</dbReference>